<feature type="transmembrane region" description="Helical" evidence="5">
    <location>
        <begin position="71"/>
        <end position="90"/>
    </location>
</feature>
<dbReference type="Pfam" id="PF13564">
    <property type="entry name" value="DoxX_2"/>
    <property type="match status" value="1"/>
</dbReference>
<keyword evidence="4 5" id="KW-0472">Membrane</keyword>
<gene>
    <name evidence="6" type="ORF">I8747_27605</name>
</gene>
<evidence type="ECO:0000256" key="5">
    <source>
        <dbReference type="SAM" id="Phobius"/>
    </source>
</evidence>
<dbReference type="EMBL" id="JAEEFW010000010">
    <property type="protein sequence ID" value="MBU4636585.1"/>
    <property type="molecule type" value="Genomic_DNA"/>
</dbReference>
<evidence type="ECO:0000256" key="2">
    <source>
        <dbReference type="ARBA" id="ARBA00022692"/>
    </source>
</evidence>
<feature type="transmembrane region" description="Helical" evidence="5">
    <location>
        <begin position="6"/>
        <end position="27"/>
    </location>
</feature>
<evidence type="ECO:0000313" key="7">
    <source>
        <dbReference type="Proteomes" id="UP000787568"/>
    </source>
</evidence>
<comment type="subcellular location">
    <subcellularLocation>
        <location evidence="1">Membrane</location>
        <topology evidence="1">Multi-pass membrane protein</topology>
    </subcellularLocation>
</comment>
<dbReference type="InterPro" id="IPR032808">
    <property type="entry name" value="DoxX"/>
</dbReference>
<comment type="caution">
    <text evidence="6">The sequence shown here is derived from an EMBL/GenBank/DDBJ whole genome shotgun (WGS) entry which is preliminary data.</text>
</comment>
<dbReference type="AlphaFoldDB" id="A0AAJ0ZQC3"/>
<evidence type="ECO:0000256" key="4">
    <source>
        <dbReference type="ARBA" id="ARBA00023136"/>
    </source>
</evidence>
<feature type="transmembrane region" description="Helical" evidence="5">
    <location>
        <begin position="97"/>
        <end position="116"/>
    </location>
</feature>
<reference evidence="6" key="1">
    <citation type="submission" date="2020-12" db="EMBL/GenBank/DDBJ databases">
        <title>Generalized mutagenesis with transposon Tn5. A laboratory procedure for the identification of genes responsible for a bacterial phenotype and its regulation, illustrated with phenazine production in Pseudomonas chlororaphis.</title>
        <authorList>
            <person name="Muzio F."/>
            <person name="Sobrero P."/>
            <person name="Agaras B."/>
            <person name="Valverde C."/>
        </authorList>
    </citation>
    <scope>NUCLEOTIDE SEQUENCE</scope>
    <source>
        <strain evidence="6">SMMP3</strain>
    </source>
</reference>
<sequence>MIEHVSYWLSTTLLSVLYVISATLYLVKRDWVRQALVDLGYPTYLVAGLIVVKVLAVLAIISRFSVALSDLAYAGMFYHLLLSAVAHLGVRKPRGALPAALCLVLLGVSFLTQNAARELPSPYGQRSAAHLATL</sequence>
<organism evidence="6 7">
    <name type="scientific">Pseudomonas chlororaphis subsp. aurantiaca</name>
    <dbReference type="NCBI Taxonomy" id="86192"/>
    <lineage>
        <taxon>Bacteria</taxon>
        <taxon>Pseudomonadati</taxon>
        <taxon>Pseudomonadota</taxon>
        <taxon>Gammaproteobacteria</taxon>
        <taxon>Pseudomonadales</taxon>
        <taxon>Pseudomonadaceae</taxon>
        <taxon>Pseudomonas</taxon>
    </lineage>
</organism>
<dbReference type="GO" id="GO:0016020">
    <property type="term" value="C:membrane"/>
    <property type="evidence" value="ECO:0007669"/>
    <property type="project" value="UniProtKB-SubCell"/>
</dbReference>
<evidence type="ECO:0000256" key="3">
    <source>
        <dbReference type="ARBA" id="ARBA00022989"/>
    </source>
</evidence>
<dbReference type="RefSeq" id="WP_081360724.1">
    <property type="nucleotide sequence ID" value="NZ_CP027715.1"/>
</dbReference>
<keyword evidence="3 5" id="KW-1133">Transmembrane helix</keyword>
<name>A0AAJ0ZQC3_9PSED</name>
<evidence type="ECO:0000313" key="6">
    <source>
        <dbReference type="EMBL" id="MBU4636585.1"/>
    </source>
</evidence>
<protein>
    <submittedName>
        <fullName evidence="6">DoxX family protein</fullName>
    </submittedName>
</protein>
<keyword evidence="2 5" id="KW-0812">Transmembrane</keyword>
<dbReference type="Proteomes" id="UP000787568">
    <property type="component" value="Unassembled WGS sequence"/>
</dbReference>
<proteinExistence type="predicted"/>
<feature type="transmembrane region" description="Helical" evidence="5">
    <location>
        <begin position="39"/>
        <end position="65"/>
    </location>
</feature>
<evidence type="ECO:0000256" key="1">
    <source>
        <dbReference type="ARBA" id="ARBA00004141"/>
    </source>
</evidence>
<accession>A0AAJ0ZQC3</accession>